<gene>
    <name evidence="1" type="ORF">ACEWY4_021487</name>
</gene>
<name>A0ABD1J9I5_9TELE</name>
<keyword evidence="2" id="KW-1185">Reference proteome</keyword>
<reference evidence="1 2" key="1">
    <citation type="submission" date="2024-09" db="EMBL/GenBank/DDBJ databases">
        <title>A chromosome-level genome assembly of Gray's grenadier anchovy, Coilia grayii.</title>
        <authorList>
            <person name="Fu Z."/>
        </authorList>
    </citation>
    <scope>NUCLEOTIDE SEQUENCE [LARGE SCALE GENOMIC DNA]</scope>
    <source>
        <strain evidence="1">G4</strain>
        <tissue evidence="1">Muscle</tissue>
    </source>
</reference>
<dbReference type="EMBL" id="JBHFQA010000018">
    <property type="protein sequence ID" value="KAL2083714.1"/>
    <property type="molecule type" value="Genomic_DNA"/>
</dbReference>
<evidence type="ECO:0000313" key="1">
    <source>
        <dbReference type="EMBL" id="KAL2083714.1"/>
    </source>
</evidence>
<organism evidence="1 2">
    <name type="scientific">Coilia grayii</name>
    <name type="common">Gray's grenadier anchovy</name>
    <dbReference type="NCBI Taxonomy" id="363190"/>
    <lineage>
        <taxon>Eukaryota</taxon>
        <taxon>Metazoa</taxon>
        <taxon>Chordata</taxon>
        <taxon>Craniata</taxon>
        <taxon>Vertebrata</taxon>
        <taxon>Euteleostomi</taxon>
        <taxon>Actinopterygii</taxon>
        <taxon>Neopterygii</taxon>
        <taxon>Teleostei</taxon>
        <taxon>Clupei</taxon>
        <taxon>Clupeiformes</taxon>
        <taxon>Clupeoidei</taxon>
        <taxon>Engraulidae</taxon>
        <taxon>Coilinae</taxon>
        <taxon>Coilia</taxon>
    </lineage>
</organism>
<evidence type="ECO:0000313" key="2">
    <source>
        <dbReference type="Proteomes" id="UP001591681"/>
    </source>
</evidence>
<dbReference type="Proteomes" id="UP001591681">
    <property type="component" value="Unassembled WGS sequence"/>
</dbReference>
<dbReference type="AlphaFoldDB" id="A0ABD1J9I5"/>
<sequence>MTLLGVCERAILSFLLWLTIAPGLLRSEFYVAYVTDHSLNTCLCARELPHCSEPDASECSCKNHPLSWLQRADGTSLLQRPRLTVWYSSPAHVALLLHNAEVLHLSLVRCCALAAVPSGGVSVASAILAGIATGGTTTTTKLASPEHFVVQRLERLTVGPPTCQSGSHQDLLLGREMGAAHHEEARIAVINTSVLVGAPTLKAYTVCTGLDADGVLPFPNLPMLPREGLPDTSSIFVTFLY</sequence>
<proteinExistence type="predicted"/>
<comment type="caution">
    <text evidence="1">The sequence shown here is derived from an EMBL/GenBank/DDBJ whole genome shotgun (WGS) entry which is preliminary data.</text>
</comment>
<protein>
    <submittedName>
        <fullName evidence="1">Uncharacterized protein</fullName>
    </submittedName>
</protein>
<accession>A0ABD1J9I5</accession>